<keyword evidence="2" id="KW-1185">Reference proteome</keyword>
<dbReference type="Proteomes" id="UP001596473">
    <property type="component" value="Unassembled WGS sequence"/>
</dbReference>
<accession>A0ABW2QXY6</accession>
<evidence type="ECO:0000313" key="1">
    <source>
        <dbReference type="EMBL" id="MFC7420571.1"/>
    </source>
</evidence>
<organism evidence="1 2">
    <name type="scientific">Iodobacter arcticus</name>
    <dbReference type="NCBI Taxonomy" id="590593"/>
    <lineage>
        <taxon>Bacteria</taxon>
        <taxon>Pseudomonadati</taxon>
        <taxon>Pseudomonadota</taxon>
        <taxon>Betaproteobacteria</taxon>
        <taxon>Neisseriales</taxon>
        <taxon>Chitinibacteraceae</taxon>
        <taxon>Iodobacter</taxon>
    </lineage>
</organism>
<gene>
    <name evidence="1" type="ORF">ACFQNF_11880</name>
</gene>
<reference evidence="2" key="1">
    <citation type="journal article" date="2019" name="Int. J. Syst. Evol. Microbiol.">
        <title>The Global Catalogue of Microorganisms (GCM) 10K type strain sequencing project: providing services to taxonomists for standard genome sequencing and annotation.</title>
        <authorList>
            <consortium name="The Broad Institute Genomics Platform"/>
            <consortium name="The Broad Institute Genome Sequencing Center for Infectious Disease"/>
            <person name="Wu L."/>
            <person name="Ma J."/>
        </authorList>
    </citation>
    <scope>NUCLEOTIDE SEQUENCE [LARGE SCALE GENOMIC DNA]</scope>
    <source>
        <strain evidence="2">CCUG 62945</strain>
    </source>
</reference>
<dbReference type="EMBL" id="JBHTBQ010000019">
    <property type="protein sequence ID" value="MFC7420571.1"/>
    <property type="molecule type" value="Genomic_DNA"/>
</dbReference>
<proteinExistence type="predicted"/>
<evidence type="ECO:0000313" key="2">
    <source>
        <dbReference type="Proteomes" id="UP001596473"/>
    </source>
</evidence>
<dbReference type="RefSeq" id="WP_380188170.1">
    <property type="nucleotide sequence ID" value="NZ_JBHTBQ010000019.1"/>
</dbReference>
<name>A0ABW2QXY6_9NEIS</name>
<sequence length="95" mass="10650">MLDAQQILLNARCTVSFSPRDLVRELLAYGEIDAAEKLMQLDPQAVAAIGVLASNHYSAPENLILDKAICLAVVEFLEGRVRPLKRKRRLYQKKA</sequence>
<protein>
    <submittedName>
        <fullName evidence="1">Uncharacterized protein</fullName>
    </submittedName>
</protein>
<comment type="caution">
    <text evidence="1">The sequence shown here is derived from an EMBL/GenBank/DDBJ whole genome shotgun (WGS) entry which is preliminary data.</text>
</comment>